<organism evidence="8 9">
    <name type="scientific">Candidatus Acutalibacter pullicola</name>
    <dbReference type="NCBI Taxonomy" id="2838417"/>
    <lineage>
        <taxon>Bacteria</taxon>
        <taxon>Bacillati</taxon>
        <taxon>Bacillota</taxon>
        <taxon>Clostridia</taxon>
        <taxon>Eubacteriales</taxon>
        <taxon>Acutalibacteraceae</taxon>
        <taxon>Acutalibacter</taxon>
    </lineage>
</organism>
<gene>
    <name evidence="8" type="ORF">H9710_08415</name>
</gene>
<keyword evidence="4 7" id="KW-1133">Transmembrane helix</keyword>
<evidence type="ECO:0000256" key="6">
    <source>
        <dbReference type="SAM" id="MobiDB-lite"/>
    </source>
</evidence>
<dbReference type="PANTHER" id="PTHR30213">
    <property type="entry name" value="INNER MEMBRANE PROTEIN YHJD"/>
    <property type="match status" value="1"/>
</dbReference>
<dbReference type="AlphaFoldDB" id="A0A9D2MYG4"/>
<feature type="transmembrane region" description="Helical" evidence="7">
    <location>
        <begin position="230"/>
        <end position="254"/>
    </location>
</feature>
<dbReference type="InterPro" id="IPR017039">
    <property type="entry name" value="Virul_fac_BrkB"/>
</dbReference>
<evidence type="ECO:0000313" key="8">
    <source>
        <dbReference type="EMBL" id="HJB98585.1"/>
    </source>
</evidence>
<comment type="caution">
    <text evidence="8">The sequence shown here is derived from an EMBL/GenBank/DDBJ whole genome shotgun (WGS) entry which is preliminary data.</text>
</comment>
<feature type="transmembrane region" description="Helical" evidence="7">
    <location>
        <begin position="174"/>
        <end position="192"/>
    </location>
</feature>
<dbReference type="PIRSF" id="PIRSF035875">
    <property type="entry name" value="RNase_BN"/>
    <property type="match status" value="1"/>
</dbReference>
<reference evidence="8" key="1">
    <citation type="journal article" date="2021" name="PeerJ">
        <title>Extensive microbial diversity within the chicken gut microbiome revealed by metagenomics and culture.</title>
        <authorList>
            <person name="Gilroy R."/>
            <person name="Ravi A."/>
            <person name="Getino M."/>
            <person name="Pursley I."/>
            <person name="Horton D.L."/>
            <person name="Alikhan N.F."/>
            <person name="Baker D."/>
            <person name="Gharbi K."/>
            <person name="Hall N."/>
            <person name="Watson M."/>
            <person name="Adriaenssens E.M."/>
            <person name="Foster-Nyarko E."/>
            <person name="Jarju S."/>
            <person name="Secka A."/>
            <person name="Antonio M."/>
            <person name="Oren A."/>
            <person name="Chaudhuri R.R."/>
            <person name="La Ragione R."/>
            <person name="Hildebrand F."/>
            <person name="Pallen M.J."/>
        </authorList>
    </citation>
    <scope>NUCLEOTIDE SEQUENCE</scope>
    <source>
        <strain evidence="8">CHK185-1770</strain>
    </source>
</reference>
<feature type="region of interest" description="Disordered" evidence="6">
    <location>
        <begin position="275"/>
        <end position="299"/>
    </location>
</feature>
<evidence type="ECO:0000256" key="3">
    <source>
        <dbReference type="ARBA" id="ARBA00022692"/>
    </source>
</evidence>
<name>A0A9D2MYG4_9FIRM</name>
<dbReference type="Pfam" id="PF03631">
    <property type="entry name" value="Virul_fac_BrkB"/>
    <property type="match status" value="1"/>
</dbReference>
<dbReference type="Proteomes" id="UP000826793">
    <property type="component" value="Unassembled WGS sequence"/>
</dbReference>
<reference evidence="8" key="2">
    <citation type="submission" date="2021-04" db="EMBL/GenBank/DDBJ databases">
        <authorList>
            <person name="Gilroy R."/>
        </authorList>
    </citation>
    <scope>NUCLEOTIDE SEQUENCE</scope>
    <source>
        <strain evidence="8">CHK185-1770</strain>
    </source>
</reference>
<accession>A0A9D2MYG4</accession>
<comment type="subcellular location">
    <subcellularLocation>
        <location evidence="1">Cell membrane</location>
        <topology evidence="1">Multi-pass membrane protein</topology>
    </subcellularLocation>
</comment>
<dbReference type="PANTHER" id="PTHR30213:SF0">
    <property type="entry name" value="UPF0761 MEMBRANE PROTEIN YIHY"/>
    <property type="match status" value="1"/>
</dbReference>
<proteinExistence type="predicted"/>
<keyword evidence="5 7" id="KW-0472">Membrane</keyword>
<keyword evidence="3 7" id="KW-0812">Transmembrane</keyword>
<feature type="transmembrane region" description="Helical" evidence="7">
    <location>
        <begin position="127"/>
        <end position="154"/>
    </location>
</feature>
<feature type="transmembrane region" description="Helical" evidence="7">
    <location>
        <begin position="199"/>
        <end position="224"/>
    </location>
</feature>
<evidence type="ECO:0000256" key="5">
    <source>
        <dbReference type="ARBA" id="ARBA00023136"/>
    </source>
</evidence>
<dbReference type="GO" id="GO:0005886">
    <property type="term" value="C:plasma membrane"/>
    <property type="evidence" value="ECO:0007669"/>
    <property type="project" value="UniProtKB-SubCell"/>
</dbReference>
<evidence type="ECO:0000256" key="1">
    <source>
        <dbReference type="ARBA" id="ARBA00004651"/>
    </source>
</evidence>
<dbReference type="NCBIfam" id="TIGR00765">
    <property type="entry name" value="yihY_not_rbn"/>
    <property type="match status" value="1"/>
</dbReference>
<dbReference type="EMBL" id="DWXG01000068">
    <property type="protein sequence ID" value="HJB98585.1"/>
    <property type="molecule type" value="Genomic_DNA"/>
</dbReference>
<feature type="compositionally biased region" description="Basic residues" evidence="6">
    <location>
        <begin position="276"/>
        <end position="288"/>
    </location>
</feature>
<protein>
    <submittedName>
        <fullName evidence="8">YihY/virulence factor BrkB family protein</fullName>
    </submittedName>
</protein>
<evidence type="ECO:0000256" key="7">
    <source>
        <dbReference type="SAM" id="Phobius"/>
    </source>
</evidence>
<feature type="transmembrane region" description="Helical" evidence="7">
    <location>
        <begin position="86"/>
        <end position="107"/>
    </location>
</feature>
<evidence type="ECO:0000256" key="4">
    <source>
        <dbReference type="ARBA" id="ARBA00022989"/>
    </source>
</evidence>
<evidence type="ECO:0000256" key="2">
    <source>
        <dbReference type="ARBA" id="ARBA00022475"/>
    </source>
</evidence>
<evidence type="ECO:0000313" key="9">
    <source>
        <dbReference type="Proteomes" id="UP000826793"/>
    </source>
</evidence>
<feature type="transmembrane region" description="Helical" evidence="7">
    <location>
        <begin position="27"/>
        <end position="46"/>
    </location>
</feature>
<sequence>MKLLKKHVGWFLSRVDRDRLDSASAHGAFFLIISFLPFVAFLLTLMQKIHFSDGLSLIDAALQALFPDQVAAYVESLLPSPLESTGVLPVAVIAALWSSSMGMLAIIKGLDQIFEVKETRGYLHLRIVAVVYVIIFAAVLLVAAALLVFGSTIYRYLVERSPSFLATLLMHFKSLAGFVLLLLFFLLLYSGVPRRRTKFLHNLAGAAFSAAGWVLFSFFFSLFVENYSDFSIYGSLATLVILMFWLFSCMYILFLGAEVSMWLEHSGIAADLKNLEKKRRKRRRHKPDRKPPPTSSKKE</sequence>
<keyword evidence="2" id="KW-1003">Cell membrane</keyword>